<name>A0A9Q9SUK7_MOOP1</name>
<organism evidence="1">
    <name type="scientific">Moorena producens (strain JHB)</name>
    <dbReference type="NCBI Taxonomy" id="1454205"/>
    <lineage>
        <taxon>Bacteria</taxon>
        <taxon>Bacillati</taxon>
        <taxon>Cyanobacteriota</taxon>
        <taxon>Cyanophyceae</taxon>
        <taxon>Coleofasciculales</taxon>
        <taxon>Coleofasciculaceae</taxon>
        <taxon>Moorena</taxon>
    </lineage>
</organism>
<dbReference type="EMBL" id="CP017708">
    <property type="protein sequence ID" value="WAN69924.1"/>
    <property type="molecule type" value="Genomic_DNA"/>
</dbReference>
<sequence>MVQILWQLTESARGEDAVRPRSGFTTSVKAHQENSLLALAYD</sequence>
<reference evidence="1" key="2">
    <citation type="submission" date="2022-10" db="EMBL/GenBank/DDBJ databases">
        <authorList>
            <person name="Ngo T.-E."/>
        </authorList>
    </citation>
    <scope>NUCLEOTIDE SEQUENCE</scope>
    <source>
        <strain evidence="1">JHB</strain>
    </source>
</reference>
<dbReference type="Proteomes" id="UP000176944">
    <property type="component" value="Chromosome"/>
</dbReference>
<reference evidence="1" key="1">
    <citation type="journal article" date="2017" name="Proc. Natl. Acad. Sci. U.S.A.">
        <title>Comparative genomics uncovers the prolific and distinctive metabolic potential of the cyanobacterial genus Moorea.</title>
        <authorList>
            <person name="Leao T."/>
            <person name="Castelao G."/>
            <person name="Korobeynikov A."/>
            <person name="Monroe E.A."/>
            <person name="Podell S."/>
            <person name="Glukhov E."/>
            <person name="Allen E.E."/>
            <person name="Gerwick W.H."/>
            <person name="Gerwick L."/>
        </authorList>
    </citation>
    <scope>NUCLEOTIDE SEQUENCE</scope>
    <source>
        <strain evidence="1">JHB</strain>
    </source>
</reference>
<accession>A0A9Q9SUK7</accession>
<proteinExistence type="predicted"/>
<protein>
    <submittedName>
        <fullName evidence="1">Uncharacterized protein</fullName>
    </submittedName>
</protein>
<evidence type="ECO:0000313" key="1">
    <source>
        <dbReference type="EMBL" id="WAN69924.1"/>
    </source>
</evidence>
<gene>
    <name evidence="1" type="ORF">BJP36_38200</name>
</gene>
<dbReference type="AlphaFoldDB" id="A0A9Q9SUK7"/>